<evidence type="ECO:0000313" key="2">
    <source>
        <dbReference type="EMBL" id="OPZ90462.1"/>
    </source>
</evidence>
<dbReference type="SUPFAM" id="SSF141000">
    <property type="entry name" value="Glu-tRNAGln amidotransferase C subunit"/>
    <property type="match status" value="1"/>
</dbReference>
<dbReference type="GO" id="GO:0016740">
    <property type="term" value="F:transferase activity"/>
    <property type="evidence" value="ECO:0007669"/>
    <property type="project" value="UniProtKB-KW"/>
</dbReference>
<dbReference type="GO" id="GO:0070681">
    <property type="term" value="P:glutaminyl-tRNAGln biosynthesis via transamidation"/>
    <property type="evidence" value="ECO:0007669"/>
    <property type="project" value="TreeGrafter"/>
</dbReference>
<dbReference type="GO" id="GO:0050566">
    <property type="term" value="F:asparaginyl-tRNA synthase (glutamine-hydrolyzing) activity"/>
    <property type="evidence" value="ECO:0007669"/>
    <property type="project" value="RHEA"/>
</dbReference>
<name>A0A1V5MBD4_UNCT6</name>
<dbReference type="GO" id="GO:0050567">
    <property type="term" value="F:glutaminyl-tRNA synthase (glutamine-hydrolyzing) activity"/>
    <property type="evidence" value="ECO:0007669"/>
    <property type="project" value="UniProtKB-UniRule"/>
</dbReference>
<dbReference type="InterPro" id="IPR003837">
    <property type="entry name" value="GatC"/>
</dbReference>
<keyword evidence="2" id="KW-0808">Transferase</keyword>
<comment type="function">
    <text evidence="1">Allows the formation of correctly charged Asn-tRNA(Asn) or Gln-tRNA(Gln) through the transamidation of misacylated Asp-tRNA(Asn) or Glu-tRNA(Gln) in organisms which lack either or both of asparaginyl-tRNA or glutaminyl-tRNA synthetases. The reaction takes place in the presence of glutamine and ATP through an activated phospho-Asp-tRNA(Asn) or phospho-Glu-tRNA(Gln).</text>
</comment>
<dbReference type="Proteomes" id="UP000485484">
    <property type="component" value="Unassembled WGS sequence"/>
</dbReference>
<dbReference type="NCBIfam" id="TIGR00135">
    <property type="entry name" value="gatC"/>
    <property type="match status" value="1"/>
</dbReference>
<keyword evidence="1" id="KW-0547">Nucleotide-binding</keyword>
<organism evidence="2">
    <name type="scientific">candidate division TA06 bacterium ADurb.Bin417</name>
    <dbReference type="NCBI Taxonomy" id="1852828"/>
    <lineage>
        <taxon>Bacteria</taxon>
        <taxon>Bacteria division TA06</taxon>
    </lineage>
</organism>
<comment type="catalytic activity">
    <reaction evidence="1">
        <text>L-aspartyl-tRNA(Asn) + L-glutamine + ATP + H2O = L-asparaginyl-tRNA(Asn) + L-glutamate + ADP + phosphate + 2 H(+)</text>
        <dbReference type="Rhea" id="RHEA:14513"/>
        <dbReference type="Rhea" id="RHEA-COMP:9674"/>
        <dbReference type="Rhea" id="RHEA-COMP:9677"/>
        <dbReference type="ChEBI" id="CHEBI:15377"/>
        <dbReference type="ChEBI" id="CHEBI:15378"/>
        <dbReference type="ChEBI" id="CHEBI:29985"/>
        <dbReference type="ChEBI" id="CHEBI:30616"/>
        <dbReference type="ChEBI" id="CHEBI:43474"/>
        <dbReference type="ChEBI" id="CHEBI:58359"/>
        <dbReference type="ChEBI" id="CHEBI:78515"/>
        <dbReference type="ChEBI" id="CHEBI:78516"/>
        <dbReference type="ChEBI" id="CHEBI:456216"/>
    </reaction>
</comment>
<sequence length="96" mass="10930">MEEKEIRYLARLARIRLTEGEVEGLKSDLTQLLEYVDQLKGLPTGAVEPTSTIVPAFNRFRADRARPSFPREAVLANAPERQADFFRVARVIKAEE</sequence>
<keyword evidence="1" id="KW-0067">ATP-binding</keyword>
<proteinExistence type="inferred from homology"/>
<evidence type="ECO:0000256" key="1">
    <source>
        <dbReference type="HAMAP-Rule" id="MF_00122"/>
    </source>
</evidence>
<comment type="catalytic activity">
    <reaction evidence="1">
        <text>L-glutamyl-tRNA(Gln) + L-glutamine + ATP + H2O = L-glutaminyl-tRNA(Gln) + L-glutamate + ADP + phosphate + H(+)</text>
        <dbReference type="Rhea" id="RHEA:17521"/>
        <dbReference type="Rhea" id="RHEA-COMP:9681"/>
        <dbReference type="Rhea" id="RHEA-COMP:9684"/>
        <dbReference type="ChEBI" id="CHEBI:15377"/>
        <dbReference type="ChEBI" id="CHEBI:15378"/>
        <dbReference type="ChEBI" id="CHEBI:29985"/>
        <dbReference type="ChEBI" id="CHEBI:30616"/>
        <dbReference type="ChEBI" id="CHEBI:43474"/>
        <dbReference type="ChEBI" id="CHEBI:58359"/>
        <dbReference type="ChEBI" id="CHEBI:78520"/>
        <dbReference type="ChEBI" id="CHEBI:78521"/>
        <dbReference type="ChEBI" id="CHEBI:456216"/>
    </reaction>
</comment>
<dbReference type="PANTHER" id="PTHR15004">
    <property type="entry name" value="GLUTAMYL-TRNA(GLN) AMIDOTRANSFERASE SUBUNIT C, MITOCHONDRIAL"/>
    <property type="match status" value="1"/>
</dbReference>
<dbReference type="EMBL" id="MWAK01000257">
    <property type="protein sequence ID" value="OPZ90462.1"/>
    <property type="molecule type" value="Genomic_DNA"/>
</dbReference>
<dbReference type="Pfam" id="PF02686">
    <property type="entry name" value="GatC"/>
    <property type="match status" value="1"/>
</dbReference>
<protein>
    <recommendedName>
        <fullName evidence="1">Aspartyl/glutamyl-tRNA(Asn/Gln) amidotransferase subunit C</fullName>
        <shortName evidence="1">Asp/Glu-ADT subunit C</shortName>
        <ecNumber evidence="1">6.3.5.-</ecNumber>
    </recommendedName>
</protein>
<dbReference type="InterPro" id="IPR036113">
    <property type="entry name" value="Asp/Glu-ADT_sf_sub_c"/>
</dbReference>
<dbReference type="PANTHER" id="PTHR15004:SF0">
    <property type="entry name" value="GLUTAMYL-TRNA(GLN) AMIDOTRANSFERASE SUBUNIT C, MITOCHONDRIAL"/>
    <property type="match status" value="1"/>
</dbReference>
<dbReference type="GO" id="GO:0005524">
    <property type="term" value="F:ATP binding"/>
    <property type="evidence" value="ECO:0007669"/>
    <property type="project" value="UniProtKB-KW"/>
</dbReference>
<accession>A0A1V5MBD4</accession>
<gene>
    <name evidence="1 2" type="primary">gatC</name>
    <name evidence="2" type="ORF">BWY73_01312</name>
</gene>
<keyword evidence="1" id="KW-0648">Protein biosynthesis</keyword>
<comment type="caution">
    <text evidence="2">The sequence shown here is derived from an EMBL/GenBank/DDBJ whole genome shotgun (WGS) entry which is preliminary data.</text>
</comment>
<dbReference type="GO" id="GO:0006412">
    <property type="term" value="P:translation"/>
    <property type="evidence" value="ECO:0007669"/>
    <property type="project" value="UniProtKB-UniRule"/>
</dbReference>
<comment type="subunit">
    <text evidence="1">Heterotrimer of A, B and C subunits.</text>
</comment>
<comment type="similarity">
    <text evidence="1">Belongs to the GatC family.</text>
</comment>
<dbReference type="HAMAP" id="MF_00122">
    <property type="entry name" value="GatC"/>
    <property type="match status" value="1"/>
</dbReference>
<dbReference type="Gene3D" id="1.10.20.60">
    <property type="entry name" value="Glu-tRNAGln amidotransferase C subunit, N-terminal domain"/>
    <property type="match status" value="1"/>
</dbReference>
<reference evidence="2" key="1">
    <citation type="submission" date="2017-02" db="EMBL/GenBank/DDBJ databases">
        <title>Delving into the versatile metabolic prowess of the omnipresent phylum Bacteroidetes.</title>
        <authorList>
            <person name="Nobu M.K."/>
            <person name="Mei R."/>
            <person name="Narihiro T."/>
            <person name="Kuroda K."/>
            <person name="Liu W.-T."/>
        </authorList>
    </citation>
    <scope>NUCLEOTIDE SEQUENCE</scope>
    <source>
        <strain evidence="2">ADurb.Bin417</strain>
    </source>
</reference>
<dbReference type="GO" id="GO:0006450">
    <property type="term" value="P:regulation of translational fidelity"/>
    <property type="evidence" value="ECO:0007669"/>
    <property type="project" value="InterPro"/>
</dbReference>
<keyword evidence="1 2" id="KW-0436">Ligase</keyword>
<dbReference type="EC" id="6.3.5.-" evidence="1"/>
<dbReference type="AlphaFoldDB" id="A0A1V5MBD4"/>